<accession>A0A510LCV3</accession>
<name>A0A510LCV3_9FUSO</name>
<keyword evidence="1" id="KW-0732">Signal</keyword>
<reference evidence="2 3" key="1">
    <citation type="submission" date="2019-07" db="EMBL/GenBank/DDBJ databases">
        <title>Complete Genome Sequence of Leptotrichia hongkongensis Strain JMUB5056.</title>
        <authorList>
            <person name="Watanabe S."/>
            <person name="Cui L."/>
        </authorList>
    </citation>
    <scope>NUCLEOTIDE SEQUENCE [LARGE SCALE GENOMIC DNA]</scope>
    <source>
        <strain evidence="2 3">JMUB5056</strain>
    </source>
</reference>
<dbReference type="EMBL" id="AP019846">
    <property type="protein sequence ID" value="BBM60015.1"/>
    <property type="molecule type" value="Genomic_DNA"/>
</dbReference>
<dbReference type="RefSeq" id="WP_147005948.1">
    <property type="nucleotide sequence ID" value="NZ_AP019846.1"/>
</dbReference>
<protein>
    <recommendedName>
        <fullName evidence="4">Lipoprotein</fullName>
    </recommendedName>
</protein>
<gene>
    <name evidence="2" type="ORF">JMUB5056_1609</name>
</gene>
<dbReference type="AlphaFoldDB" id="A0A510LCV3"/>
<proteinExistence type="predicted"/>
<evidence type="ECO:0000313" key="2">
    <source>
        <dbReference type="EMBL" id="BBM60015.1"/>
    </source>
</evidence>
<evidence type="ECO:0000313" key="3">
    <source>
        <dbReference type="Proteomes" id="UP000321561"/>
    </source>
</evidence>
<organism evidence="2 3">
    <name type="scientific">Leptotrichia hongkongensis</name>
    <dbReference type="NCBI Taxonomy" id="554406"/>
    <lineage>
        <taxon>Bacteria</taxon>
        <taxon>Fusobacteriati</taxon>
        <taxon>Fusobacteriota</taxon>
        <taxon>Fusobacteriia</taxon>
        <taxon>Fusobacteriales</taxon>
        <taxon>Leptotrichiaceae</taxon>
        <taxon>Leptotrichia</taxon>
    </lineage>
</organism>
<dbReference type="Proteomes" id="UP000321561">
    <property type="component" value="Chromosome"/>
</dbReference>
<evidence type="ECO:0008006" key="4">
    <source>
        <dbReference type="Google" id="ProtNLM"/>
    </source>
</evidence>
<sequence>MKKSILAIFAISMTLFAAGEGEVKKVHDNKTAKLVKDSYCNKPKSHGEFKKINDKDYRVDVDFEKCVFDGETYENVKVGVLIQNVEKTEKYLKKYKYMHLKAGKNLVFNSNDNSYYYNGSWAFNNDKAYPTVFDGK</sequence>
<dbReference type="KEGG" id="lhg:JMUB5056_1609"/>
<evidence type="ECO:0000256" key="1">
    <source>
        <dbReference type="SAM" id="SignalP"/>
    </source>
</evidence>
<feature type="chain" id="PRO_5022214744" description="Lipoprotein" evidence="1">
    <location>
        <begin position="18"/>
        <end position="136"/>
    </location>
</feature>
<feature type="signal peptide" evidence="1">
    <location>
        <begin position="1"/>
        <end position="17"/>
    </location>
</feature>
<dbReference type="OrthoDB" id="80605at2"/>